<evidence type="ECO:0000256" key="3">
    <source>
        <dbReference type="ARBA" id="ARBA00022763"/>
    </source>
</evidence>
<gene>
    <name evidence="9 12" type="primary">mfd</name>
    <name evidence="12" type="ORF">Pla163_33700</name>
</gene>
<organism evidence="12 13">
    <name type="scientific">Rohdeia mirabilis</name>
    <dbReference type="NCBI Taxonomy" id="2528008"/>
    <lineage>
        <taxon>Bacteria</taxon>
        <taxon>Pseudomonadati</taxon>
        <taxon>Planctomycetota</taxon>
        <taxon>Planctomycetia</taxon>
        <taxon>Planctomycetia incertae sedis</taxon>
        <taxon>Rohdeia</taxon>
    </lineage>
</organism>
<keyword evidence="4 9" id="KW-0378">Hydrolase</keyword>
<dbReference type="GO" id="GO:0003678">
    <property type="term" value="F:DNA helicase activity"/>
    <property type="evidence" value="ECO:0007669"/>
    <property type="project" value="TreeGrafter"/>
</dbReference>
<dbReference type="PROSITE" id="PS51194">
    <property type="entry name" value="HELICASE_CTER"/>
    <property type="match status" value="1"/>
</dbReference>
<dbReference type="Pfam" id="PF03461">
    <property type="entry name" value="TRCF"/>
    <property type="match status" value="1"/>
</dbReference>
<dbReference type="InterPro" id="IPR027417">
    <property type="entry name" value="P-loop_NTPase"/>
</dbReference>
<dbReference type="InterPro" id="IPR041471">
    <property type="entry name" value="UvrB_inter"/>
</dbReference>
<dbReference type="Proteomes" id="UP000319342">
    <property type="component" value="Chromosome"/>
</dbReference>
<dbReference type="SUPFAM" id="SSF52540">
    <property type="entry name" value="P-loop containing nucleoside triphosphate hydrolases"/>
    <property type="match status" value="3"/>
</dbReference>
<dbReference type="SUPFAM" id="SSF143517">
    <property type="entry name" value="TRCF domain-like"/>
    <property type="match status" value="1"/>
</dbReference>
<dbReference type="InterPro" id="IPR005118">
    <property type="entry name" value="TRCF_C"/>
</dbReference>
<keyword evidence="3 9" id="KW-0227">DNA damage</keyword>
<dbReference type="InterPro" id="IPR004576">
    <property type="entry name" value="Mfd"/>
</dbReference>
<dbReference type="InterPro" id="IPR047112">
    <property type="entry name" value="RecG/Mfd"/>
</dbReference>
<comment type="similarity">
    <text evidence="9">In the N-terminal section; belongs to the UvrB family.</text>
</comment>
<proteinExistence type="inferred from homology"/>
<keyword evidence="13" id="KW-1185">Reference proteome</keyword>
<dbReference type="Gene3D" id="3.30.2060.10">
    <property type="entry name" value="Penicillin-binding protein 1b domain"/>
    <property type="match status" value="1"/>
</dbReference>
<name>A0A518D437_9BACT</name>
<evidence type="ECO:0000256" key="7">
    <source>
        <dbReference type="ARBA" id="ARBA00023125"/>
    </source>
</evidence>
<dbReference type="NCBIfam" id="TIGR00580">
    <property type="entry name" value="mfd"/>
    <property type="match status" value="1"/>
</dbReference>
<dbReference type="InterPro" id="IPR011545">
    <property type="entry name" value="DEAD/DEAH_box_helicase_dom"/>
</dbReference>
<dbReference type="GO" id="GO:0006355">
    <property type="term" value="P:regulation of DNA-templated transcription"/>
    <property type="evidence" value="ECO:0007669"/>
    <property type="project" value="UniProtKB-UniRule"/>
</dbReference>
<dbReference type="EMBL" id="CP036290">
    <property type="protein sequence ID" value="QDU86220.1"/>
    <property type="molecule type" value="Genomic_DNA"/>
</dbReference>
<dbReference type="OrthoDB" id="9804325at2"/>
<keyword evidence="2 9" id="KW-0547">Nucleotide-binding</keyword>
<dbReference type="SUPFAM" id="SSF141259">
    <property type="entry name" value="CarD-like"/>
    <property type="match status" value="1"/>
</dbReference>
<dbReference type="GO" id="GO:0003684">
    <property type="term" value="F:damaged DNA binding"/>
    <property type="evidence" value="ECO:0007669"/>
    <property type="project" value="InterPro"/>
</dbReference>
<dbReference type="InterPro" id="IPR037235">
    <property type="entry name" value="TRCF-like_C_D7"/>
</dbReference>
<dbReference type="Pfam" id="PF00270">
    <property type="entry name" value="DEAD"/>
    <property type="match status" value="1"/>
</dbReference>
<dbReference type="InterPro" id="IPR003711">
    <property type="entry name" value="CarD-like/TRCF_RID"/>
</dbReference>
<dbReference type="InterPro" id="IPR001650">
    <property type="entry name" value="Helicase_C-like"/>
</dbReference>
<dbReference type="Pfam" id="PF00271">
    <property type="entry name" value="Helicase_C"/>
    <property type="match status" value="1"/>
</dbReference>
<keyword evidence="1 9" id="KW-0963">Cytoplasm</keyword>
<dbReference type="RefSeq" id="WP_145191048.1">
    <property type="nucleotide sequence ID" value="NZ_CP036290.1"/>
</dbReference>
<dbReference type="SMART" id="SM01058">
    <property type="entry name" value="CarD_TRCF"/>
    <property type="match status" value="1"/>
</dbReference>
<keyword evidence="7 9" id="KW-0238">DNA-binding</keyword>
<evidence type="ECO:0000256" key="5">
    <source>
        <dbReference type="ARBA" id="ARBA00022806"/>
    </source>
</evidence>
<keyword evidence="5" id="KW-0347">Helicase</keyword>
<dbReference type="Gene3D" id="2.40.10.170">
    <property type="match status" value="1"/>
</dbReference>
<keyword evidence="8 9" id="KW-0234">DNA repair</keyword>
<dbReference type="GO" id="GO:0000716">
    <property type="term" value="P:transcription-coupled nucleotide-excision repair, DNA damage recognition"/>
    <property type="evidence" value="ECO:0007669"/>
    <property type="project" value="UniProtKB-UniRule"/>
</dbReference>
<dbReference type="PANTHER" id="PTHR47964:SF1">
    <property type="entry name" value="ATP-DEPENDENT DNA HELICASE HOMOLOG RECG, CHLOROPLASTIC"/>
    <property type="match status" value="1"/>
</dbReference>
<dbReference type="InterPro" id="IPR036101">
    <property type="entry name" value="CarD-like/TRCF_RID_sf"/>
</dbReference>
<dbReference type="SMART" id="SM00490">
    <property type="entry name" value="HELICc"/>
    <property type="match status" value="1"/>
</dbReference>
<evidence type="ECO:0000313" key="13">
    <source>
        <dbReference type="Proteomes" id="UP000319342"/>
    </source>
</evidence>
<evidence type="ECO:0000256" key="4">
    <source>
        <dbReference type="ARBA" id="ARBA00022801"/>
    </source>
</evidence>
<evidence type="ECO:0000256" key="2">
    <source>
        <dbReference type="ARBA" id="ARBA00022741"/>
    </source>
</evidence>
<dbReference type="Gene3D" id="3.90.1150.50">
    <property type="entry name" value="Transcription-repair-coupling factor, D7 domain"/>
    <property type="match status" value="1"/>
</dbReference>
<dbReference type="AlphaFoldDB" id="A0A518D437"/>
<keyword evidence="6 9" id="KW-0067">ATP-binding</keyword>
<evidence type="ECO:0000256" key="9">
    <source>
        <dbReference type="HAMAP-Rule" id="MF_00969"/>
    </source>
</evidence>
<dbReference type="HAMAP" id="MF_00969">
    <property type="entry name" value="TRCF"/>
    <property type="match status" value="1"/>
</dbReference>
<accession>A0A518D437</accession>
<evidence type="ECO:0000259" key="10">
    <source>
        <dbReference type="PROSITE" id="PS51192"/>
    </source>
</evidence>
<dbReference type="Pfam" id="PF02559">
    <property type="entry name" value="CarD_TRCF_RID"/>
    <property type="match status" value="1"/>
</dbReference>
<dbReference type="GO" id="GO:0016787">
    <property type="term" value="F:hydrolase activity"/>
    <property type="evidence" value="ECO:0007669"/>
    <property type="project" value="UniProtKB-KW"/>
</dbReference>
<dbReference type="Gene3D" id="3.40.50.300">
    <property type="entry name" value="P-loop containing nucleotide triphosphate hydrolases"/>
    <property type="match status" value="2"/>
</dbReference>
<dbReference type="PANTHER" id="PTHR47964">
    <property type="entry name" value="ATP-DEPENDENT DNA HELICASE HOMOLOG RECG, CHLOROPLASTIC"/>
    <property type="match status" value="1"/>
</dbReference>
<dbReference type="SMART" id="SM00982">
    <property type="entry name" value="TRCF"/>
    <property type="match status" value="1"/>
</dbReference>
<dbReference type="InterPro" id="IPR014001">
    <property type="entry name" value="Helicase_ATP-bd"/>
</dbReference>
<feature type="domain" description="Helicase C-terminal" evidence="11">
    <location>
        <begin position="732"/>
        <end position="886"/>
    </location>
</feature>
<dbReference type="GO" id="GO:0005737">
    <property type="term" value="C:cytoplasm"/>
    <property type="evidence" value="ECO:0007669"/>
    <property type="project" value="UniProtKB-SubCell"/>
</dbReference>
<dbReference type="GO" id="GO:0005524">
    <property type="term" value="F:ATP binding"/>
    <property type="evidence" value="ECO:0007669"/>
    <property type="project" value="UniProtKB-UniRule"/>
</dbReference>
<evidence type="ECO:0000256" key="8">
    <source>
        <dbReference type="ARBA" id="ARBA00023204"/>
    </source>
</evidence>
<protein>
    <recommendedName>
        <fullName evidence="9">Transcription-repair-coupling factor</fullName>
        <shortName evidence="9">TRCF</shortName>
        <ecNumber evidence="9">3.6.4.-</ecNumber>
    </recommendedName>
</protein>
<reference evidence="12 13" key="1">
    <citation type="submission" date="2019-02" db="EMBL/GenBank/DDBJ databases">
        <title>Deep-cultivation of Planctomycetes and their phenomic and genomic characterization uncovers novel biology.</title>
        <authorList>
            <person name="Wiegand S."/>
            <person name="Jogler M."/>
            <person name="Boedeker C."/>
            <person name="Pinto D."/>
            <person name="Vollmers J."/>
            <person name="Rivas-Marin E."/>
            <person name="Kohn T."/>
            <person name="Peeters S.H."/>
            <person name="Heuer A."/>
            <person name="Rast P."/>
            <person name="Oberbeckmann S."/>
            <person name="Bunk B."/>
            <person name="Jeske O."/>
            <person name="Meyerdierks A."/>
            <person name="Storesund J.E."/>
            <person name="Kallscheuer N."/>
            <person name="Luecker S."/>
            <person name="Lage O.M."/>
            <person name="Pohl T."/>
            <person name="Merkel B.J."/>
            <person name="Hornburger P."/>
            <person name="Mueller R.-W."/>
            <person name="Bruemmer F."/>
            <person name="Labrenz M."/>
            <person name="Spormann A.M."/>
            <person name="Op den Camp H."/>
            <person name="Overmann J."/>
            <person name="Amann R."/>
            <person name="Jetten M.S.M."/>
            <person name="Mascher T."/>
            <person name="Medema M.H."/>
            <person name="Devos D.P."/>
            <person name="Kaster A.-K."/>
            <person name="Ovreas L."/>
            <person name="Rohde M."/>
            <person name="Galperin M.Y."/>
            <person name="Jogler C."/>
        </authorList>
    </citation>
    <scope>NUCLEOTIDE SEQUENCE [LARGE SCALE GENOMIC DNA]</scope>
    <source>
        <strain evidence="12 13">Pla163</strain>
    </source>
</reference>
<evidence type="ECO:0000256" key="1">
    <source>
        <dbReference type="ARBA" id="ARBA00022490"/>
    </source>
</evidence>
<feature type="domain" description="Helicase ATP-binding" evidence="10">
    <location>
        <begin position="550"/>
        <end position="710"/>
    </location>
</feature>
<dbReference type="CDD" id="cd17991">
    <property type="entry name" value="DEXHc_TRCF"/>
    <property type="match status" value="1"/>
</dbReference>
<evidence type="ECO:0000256" key="6">
    <source>
        <dbReference type="ARBA" id="ARBA00022840"/>
    </source>
</evidence>
<comment type="subcellular location">
    <subcellularLocation>
        <location evidence="9">Cytoplasm</location>
    </subcellularLocation>
</comment>
<dbReference type="PROSITE" id="PS51192">
    <property type="entry name" value="HELICASE_ATP_BIND_1"/>
    <property type="match status" value="1"/>
</dbReference>
<dbReference type="SMART" id="SM00487">
    <property type="entry name" value="DEXDc"/>
    <property type="match status" value="1"/>
</dbReference>
<evidence type="ECO:0000313" key="12">
    <source>
        <dbReference type="EMBL" id="QDU86220.1"/>
    </source>
</evidence>
<comment type="function">
    <text evidence="9">Couples transcription and DNA repair by recognizing RNA polymerase (RNAP) stalled at DNA lesions. Mediates ATP-dependent release of RNAP and its truncated transcript from the DNA, and recruitment of nucleotide excision repair machinery to the damaged site.</text>
</comment>
<comment type="similarity">
    <text evidence="9">In the C-terminal section; belongs to the helicase family. RecG subfamily.</text>
</comment>
<evidence type="ECO:0000259" key="11">
    <source>
        <dbReference type="PROSITE" id="PS51194"/>
    </source>
</evidence>
<dbReference type="Pfam" id="PF17757">
    <property type="entry name" value="UvrB_inter"/>
    <property type="match status" value="1"/>
</dbReference>
<dbReference type="EC" id="3.6.4.-" evidence="9"/>
<sequence>MTVAGDNAVLGEVLDGHGQFERIVEELLAGRSAASGNLWGSAQSLVIASLARRLSQPLAVLVSSETEAAGLVEDLELFGASATLLPARSGSAGGSDSESIKQRLRVAQVLAGPPERRPRLIVASQLSMLQPLPSSSDVADQFLHVQTGQKLDLEALLERLITAGYTRQPLAETPGEVSLRGDILDVFAFAADAPLRLELFDDVIESLRTFDPETQRSIEKLGTASVCLVSDAGGIEDGRGTAPLDLLSGNAVLVQVEPLRIEDVRHGLSVRSSSHKHALDGFITAARAHTSLSVMSLPSNGIDFDGRSVQALGVGLPAAPGALASIAQHARRTVVVCRDEKERARFEAHLADHPAVPNLELVLGGLQRGFRLPSAELVVVAHHELAGVAAARKQAKAKPQHRVRALESFFELRVGDLVVHAVHGLARYLGLVRMERVGGEEEHLHLQFDGDVSVYVPACRIDLVQRYVGTGNKAPSLDKIGSSAFKRRKERVEKALIDLAADLLEVQAKRQTRKRDPWVGDEGLVSDFIDAFPYVDTEDQAKAAAEIASELTSERPMDRLLCGDVGFGKTEVAVRAAFRVVAAGGQVAVLVPTTVLAEQHYETFRARMAGFPVEIEGLSRLQNKGAKKIVERVRTGQVDILIGTHRILSKDIDFHNLGLVVIDEEQRFGVKHKEHFKALRATVDLLTLSATPIPRTLHMSLSGVRDISALTMPPVGRQDVDTKIASRDDLGLIRDAILREKSRGGQCFFLHNRVTSIATFTEQMKSLVPEARFDFGHGQMGARALDRVMHRFSGGELDVLVATTIIENGIDIPAAGTILIDEAEDFGLAQLHQLRGRVGRAQQKSWCYLLVDRTKPMRAIAKERLKALEELSHLGAGFQISMKDLEIRGAGNLLGPEQSGHIAAIGYDMYCRLLAQTVERLRGGNLPTSPEEIRSELGSVADEVARGVELELGLRAYLPDSYIVEPETRLEVLRTLDTIHDVARATEVEEELTDRFGRLPREAKLLVRMFRLRSAAEPLSITRIGWRNDSYLLEFTDRLALQTALAGVHVDLRPLRTGVALLMLPPDVKLPEAGLRHLEQLLGIAR</sequence>